<dbReference type="PANTHER" id="PTHR46401:SF2">
    <property type="entry name" value="GLYCOSYLTRANSFERASE WBBK-RELATED"/>
    <property type="match status" value="1"/>
</dbReference>
<dbReference type="RefSeq" id="WP_168697227.1">
    <property type="nucleotide sequence ID" value="NZ_CP051206.1"/>
</dbReference>
<proteinExistence type="predicted"/>
<evidence type="ECO:0000256" key="1">
    <source>
        <dbReference type="ARBA" id="ARBA00022679"/>
    </source>
</evidence>
<dbReference type="PANTHER" id="PTHR46401">
    <property type="entry name" value="GLYCOSYLTRANSFERASE WBBK-RELATED"/>
    <property type="match status" value="1"/>
</dbReference>
<accession>A0A6H2C4J5</accession>
<evidence type="ECO:0000313" key="4">
    <source>
        <dbReference type="EMBL" id="QJB46752.1"/>
    </source>
</evidence>
<evidence type="ECO:0000259" key="2">
    <source>
        <dbReference type="Pfam" id="PF00534"/>
    </source>
</evidence>
<dbReference type="CDD" id="cd03809">
    <property type="entry name" value="GT4_MtfB-like"/>
    <property type="match status" value="1"/>
</dbReference>
<dbReference type="Pfam" id="PF00534">
    <property type="entry name" value="Glycos_transf_1"/>
    <property type="match status" value="1"/>
</dbReference>
<dbReference type="InterPro" id="IPR028098">
    <property type="entry name" value="Glyco_trans_4-like_N"/>
</dbReference>
<dbReference type="SUPFAM" id="SSF53756">
    <property type="entry name" value="UDP-Glycosyltransferase/glycogen phosphorylase"/>
    <property type="match status" value="1"/>
</dbReference>
<gene>
    <name evidence="4" type="ORF">HGD76_23780</name>
</gene>
<dbReference type="KEGG" id="dfs:HGD76_23780"/>
<dbReference type="Proteomes" id="UP000502433">
    <property type="component" value="Chromosome"/>
</dbReference>
<feature type="domain" description="Glycosyltransferase subfamily 4-like N-terminal" evidence="3">
    <location>
        <begin position="34"/>
        <end position="175"/>
    </location>
</feature>
<dbReference type="Pfam" id="PF13439">
    <property type="entry name" value="Glyco_transf_4"/>
    <property type="match status" value="1"/>
</dbReference>
<feature type="domain" description="Glycosyl transferase family 1" evidence="2">
    <location>
        <begin position="187"/>
        <end position="348"/>
    </location>
</feature>
<dbReference type="AlphaFoldDB" id="A0A6H2C4J5"/>
<dbReference type="EMBL" id="CP051206">
    <property type="protein sequence ID" value="QJB46752.1"/>
    <property type="molecule type" value="Genomic_DNA"/>
</dbReference>
<name>A0A6H2C4J5_DOLFA</name>
<sequence length="372" mass="42163">MRLVIVRREPGVALSMDVYADNLVTELKAIRPNWEIVEVAPHPWSKSQENLWHSGTGIRKYYERYWHHPQQVCQVEGDIYHIIDHTNAHVAYWLKNKGKPLIITCHDLVQFVYPEILKGQSRFPAFSMASWQFSVRGMCYADCVIAVSSNTAKDVHKRLNIELEKILVVPNGVEASFQTLPSQEVKSFRKKYQRLPEEICLLNVGSTHQRKNIITVLKVLKTLKDRGLSVRLWRSGGKFMAEQITFIKELNLEEDILDFGTADKNILIQLYNAADVLLAPSLYEGFGLTVLEAMACGLPVITSNISSLPEVVGNAAVLVNPMDIQTMSESVVRLTQNSSDRQNLITQGFARAKQLTWKKSAEHLVSAYEQLS</sequence>
<reference evidence="4 5" key="2">
    <citation type="submission" date="2020-04" db="EMBL/GenBank/DDBJ databases">
        <authorList>
            <person name="Fomenkov A."/>
            <person name="Anton B.P."/>
            <person name="Roberts R.J."/>
        </authorList>
    </citation>
    <scope>NUCLEOTIDE SEQUENCE [LARGE SCALE GENOMIC DNA]</scope>
    <source>
        <strain evidence="4 5">CCAP 1403/13f</strain>
    </source>
</reference>
<dbReference type="Gene3D" id="3.40.50.2000">
    <property type="entry name" value="Glycogen Phosphorylase B"/>
    <property type="match status" value="2"/>
</dbReference>
<organism evidence="4 5">
    <name type="scientific">Dolichospermum flos-aquae CCAP 1403/13F</name>
    <dbReference type="NCBI Taxonomy" id="315271"/>
    <lineage>
        <taxon>Bacteria</taxon>
        <taxon>Bacillati</taxon>
        <taxon>Cyanobacteriota</taxon>
        <taxon>Cyanophyceae</taxon>
        <taxon>Nostocales</taxon>
        <taxon>Aphanizomenonaceae</taxon>
        <taxon>Dolichospermum</taxon>
    </lineage>
</organism>
<reference evidence="4 5" key="1">
    <citation type="submission" date="2020-04" db="EMBL/GenBank/DDBJ databases">
        <title>Genome-Wide Identification of 5-Methylcytosine Sites in Bacterial Genomes By High-Throughput Sequencing of MspJI Restriction Fragments.</title>
        <authorList>
            <person name="Wu V."/>
        </authorList>
    </citation>
    <scope>NUCLEOTIDE SEQUENCE [LARGE SCALE GENOMIC DNA]</scope>
    <source>
        <strain evidence="4 5">CCAP 1403/13f</strain>
    </source>
</reference>
<dbReference type="InterPro" id="IPR001296">
    <property type="entry name" value="Glyco_trans_1"/>
</dbReference>
<evidence type="ECO:0000313" key="5">
    <source>
        <dbReference type="Proteomes" id="UP000502433"/>
    </source>
</evidence>
<dbReference type="GO" id="GO:0016757">
    <property type="term" value="F:glycosyltransferase activity"/>
    <property type="evidence" value="ECO:0007669"/>
    <property type="project" value="InterPro"/>
</dbReference>
<evidence type="ECO:0000259" key="3">
    <source>
        <dbReference type="Pfam" id="PF13439"/>
    </source>
</evidence>
<keyword evidence="1 4" id="KW-0808">Transferase</keyword>
<protein>
    <submittedName>
        <fullName evidence="4">Glycosyltransferase family 4 protein</fullName>
    </submittedName>
</protein>